<dbReference type="AlphaFoldDB" id="A0A382XH35"/>
<protein>
    <submittedName>
        <fullName evidence="1">Uncharacterized protein</fullName>
    </submittedName>
</protein>
<dbReference type="EMBL" id="UINC01167786">
    <property type="protein sequence ID" value="SVD70476.1"/>
    <property type="molecule type" value="Genomic_DNA"/>
</dbReference>
<gene>
    <name evidence="1" type="ORF">METZ01_LOCUS423330</name>
</gene>
<proteinExistence type="predicted"/>
<evidence type="ECO:0000313" key="1">
    <source>
        <dbReference type="EMBL" id="SVD70476.1"/>
    </source>
</evidence>
<reference evidence="1" key="1">
    <citation type="submission" date="2018-05" db="EMBL/GenBank/DDBJ databases">
        <authorList>
            <person name="Lanie J.A."/>
            <person name="Ng W.-L."/>
            <person name="Kazmierczak K.M."/>
            <person name="Andrzejewski T.M."/>
            <person name="Davidsen T.M."/>
            <person name="Wayne K.J."/>
            <person name="Tettelin H."/>
            <person name="Glass J.I."/>
            <person name="Rusch D."/>
            <person name="Podicherti R."/>
            <person name="Tsui H.-C.T."/>
            <person name="Winkler M.E."/>
        </authorList>
    </citation>
    <scope>NUCLEOTIDE SEQUENCE</scope>
</reference>
<organism evidence="1">
    <name type="scientific">marine metagenome</name>
    <dbReference type="NCBI Taxonomy" id="408172"/>
    <lineage>
        <taxon>unclassified sequences</taxon>
        <taxon>metagenomes</taxon>
        <taxon>ecological metagenomes</taxon>
    </lineage>
</organism>
<accession>A0A382XH35</accession>
<feature type="non-terminal residue" evidence="1">
    <location>
        <position position="1"/>
    </location>
</feature>
<feature type="non-terminal residue" evidence="1">
    <location>
        <position position="224"/>
    </location>
</feature>
<name>A0A382XH35_9ZZZZ</name>
<sequence>VLPDTIWSRTTDQIGRLLNPKGYIMTFHRINLDPLVGPPAAGIRKVTNWLTCRITDRPSVAALRRSRFFARFRSVMSGASCQRDFVTNPVFIPTIRNNRKSGLGTPTTFSNVPHFPVDSEKNRIGRIREALAICNDCPKLVECRNLTEDIPVVAPGFVQGGVVFVDNITEFRAKITEWNKNYPRSLRIPTSGPRAWRLRKVMTPKQYEEYITDLTTTTDFRAAT</sequence>